<evidence type="ECO:0000256" key="3">
    <source>
        <dbReference type="PROSITE-ProRule" id="PRU00023"/>
    </source>
</evidence>
<dbReference type="SUPFAM" id="SSF54616">
    <property type="entry name" value="DNA-binding domain of Mlu1-box binding protein MBP1"/>
    <property type="match status" value="1"/>
</dbReference>
<dbReference type="EMBL" id="CANTUO010000001">
    <property type="protein sequence ID" value="CAI5757277.1"/>
    <property type="molecule type" value="Genomic_DNA"/>
</dbReference>
<dbReference type="InterPro" id="IPR051642">
    <property type="entry name" value="SWI6-like"/>
</dbReference>
<gene>
    <name evidence="6" type="ORF">CANVERA_P1794</name>
</gene>
<dbReference type="InterPro" id="IPR036770">
    <property type="entry name" value="Ankyrin_rpt-contain_sf"/>
</dbReference>
<dbReference type="PROSITE" id="PS50088">
    <property type="entry name" value="ANK_REPEAT"/>
    <property type="match status" value="1"/>
</dbReference>
<dbReference type="InterPro" id="IPR018004">
    <property type="entry name" value="KilA/APSES_HTH"/>
</dbReference>
<keyword evidence="4" id="KW-0175">Coiled coil</keyword>
<proteinExistence type="predicted"/>
<dbReference type="GO" id="GO:0003677">
    <property type="term" value="F:DNA binding"/>
    <property type="evidence" value="ECO:0007669"/>
    <property type="project" value="InterPro"/>
</dbReference>
<comment type="caution">
    <text evidence="6">The sequence shown here is derived from an EMBL/GenBank/DDBJ whole genome shotgun (WGS) entry which is preliminary data.</text>
</comment>
<dbReference type="InterPro" id="IPR003163">
    <property type="entry name" value="Tscrpt_reg_HTH_APSES-type"/>
</dbReference>
<dbReference type="OrthoDB" id="6718656at2759"/>
<accession>A0A9W4TVU4</accession>
<feature type="repeat" description="ANK" evidence="3">
    <location>
        <begin position="378"/>
        <end position="410"/>
    </location>
</feature>
<reference evidence="6" key="1">
    <citation type="submission" date="2022-12" db="EMBL/GenBank/DDBJ databases">
        <authorList>
            <person name="Brejova B."/>
        </authorList>
    </citation>
    <scope>NUCLEOTIDE SEQUENCE</scope>
</reference>
<dbReference type="GO" id="GO:0033309">
    <property type="term" value="C:SBF transcription complex"/>
    <property type="evidence" value="ECO:0007669"/>
    <property type="project" value="TreeGrafter"/>
</dbReference>
<dbReference type="AlphaFoldDB" id="A0A9W4TVU4"/>
<evidence type="ECO:0000313" key="6">
    <source>
        <dbReference type="EMBL" id="CAI5757277.1"/>
    </source>
</evidence>
<dbReference type="InterPro" id="IPR002110">
    <property type="entry name" value="Ankyrin_rpt"/>
</dbReference>
<dbReference type="GO" id="GO:0030907">
    <property type="term" value="C:MBF transcription complex"/>
    <property type="evidence" value="ECO:0007669"/>
    <property type="project" value="TreeGrafter"/>
</dbReference>
<protein>
    <recommendedName>
        <fullName evidence="5">HTH APSES-type domain-containing protein</fullName>
    </recommendedName>
</protein>
<dbReference type="Proteomes" id="UP001152885">
    <property type="component" value="Unassembled WGS sequence"/>
</dbReference>
<dbReference type="GO" id="GO:0001228">
    <property type="term" value="F:DNA-binding transcription activator activity, RNA polymerase II-specific"/>
    <property type="evidence" value="ECO:0007669"/>
    <property type="project" value="UniProtKB-ARBA"/>
</dbReference>
<dbReference type="Gene3D" id="3.10.260.10">
    <property type="entry name" value="Transcription regulator HTH, APSES-type DNA-binding domain"/>
    <property type="match status" value="1"/>
</dbReference>
<organism evidence="6 7">
    <name type="scientific">Candida verbasci</name>
    <dbReference type="NCBI Taxonomy" id="1227364"/>
    <lineage>
        <taxon>Eukaryota</taxon>
        <taxon>Fungi</taxon>
        <taxon>Dikarya</taxon>
        <taxon>Ascomycota</taxon>
        <taxon>Saccharomycotina</taxon>
        <taxon>Pichiomycetes</taxon>
        <taxon>Debaryomycetaceae</taxon>
        <taxon>Candida/Lodderomyces clade</taxon>
        <taxon>Candida</taxon>
    </lineage>
</organism>
<evidence type="ECO:0000256" key="2">
    <source>
        <dbReference type="ARBA" id="ARBA00023043"/>
    </source>
</evidence>
<evidence type="ECO:0000259" key="5">
    <source>
        <dbReference type="PROSITE" id="PS51299"/>
    </source>
</evidence>
<dbReference type="PROSITE" id="PS51299">
    <property type="entry name" value="HTH_APSES"/>
    <property type="match status" value="1"/>
</dbReference>
<evidence type="ECO:0000256" key="4">
    <source>
        <dbReference type="SAM" id="Coils"/>
    </source>
</evidence>
<dbReference type="InterPro" id="IPR036887">
    <property type="entry name" value="HTH_APSES_sf"/>
</dbReference>
<sequence>MDSPINIGDLTTQSIQQKLTDTSLNKSEVVTSFQQNIYSSVNSSIKCIQLNLKFKDVEVIILRRVQDSYINISQLLSILLKLNIYTKSQIDNFMNVEIINNLEFNEYNSYLDIKEPNILKGIWIPYDKAVNLSMKFDLYDMIKQLLLIDVHQFEELPKINNKRNNEDSSTILESPLKKQKLETDYVSKFLKNDNFPFSEPPIMHESNEIVNEMRSKLSEIFKENEKRELDINSISNILKQITDKYATESFFDVTLDSKLNTALHFSGTLASINLISSFIKLGICSPVRGNINGENPLITCIQVRNSMDMGNFSEILSKWLYPNIFLFDNMNQSILHHLSIQSNESFKYYTVKLIEYLISNDAFFIKFRDEILNSQDKDGNTSLHNAIERENKWLIKLLIKLGSNVQIQNKRGIKPDDFKILNEIDNDSDELIFNLIDTKLDFLSKRFEISQNIEEIEEPSEIKPVEHEINGSSNSNMILSSIQQLLNTTNSEYESILNSKRQEIKDLDKLLHDSTIITANNKFTSKKISEKLVKLDNLKLQVANLSDKLLLNSQELNLDIPEDKEFDADEPFIIKPIYEKLINGESIDSLRNDSSILDSLQPIPILKARIQAYKTINSNLESELSTLIDYNELTSKFKKVVSICTNVDINEVDELLDGLLEAVEQS</sequence>
<dbReference type="GO" id="GO:0003713">
    <property type="term" value="F:transcription coactivator activity"/>
    <property type="evidence" value="ECO:0007669"/>
    <property type="project" value="TreeGrafter"/>
</dbReference>
<dbReference type="SMART" id="SM01252">
    <property type="entry name" value="KilA-N"/>
    <property type="match status" value="1"/>
</dbReference>
<keyword evidence="1" id="KW-0677">Repeat</keyword>
<dbReference type="PANTHER" id="PTHR43828">
    <property type="entry name" value="ASPARAGINASE"/>
    <property type="match status" value="1"/>
</dbReference>
<dbReference type="PROSITE" id="PS50297">
    <property type="entry name" value="ANK_REP_REGION"/>
    <property type="match status" value="1"/>
</dbReference>
<keyword evidence="7" id="KW-1185">Reference proteome</keyword>
<dbReference type="PANTHER" id="PTHR43828:SF3">
    <property type="entry name" value="CHROMO DOMAIN-CONTAINING PROTEIN"/>
    <property type="match status" value="1"/>
</dbReference>
<evidence type="ECO:0000313" key="7">
    <source>
        <dbReference type="Proteomes" id="UP001152885"/>
    </source>
</evidence>
<evidence type="ECO:0000256" key="1">
    <source>
        <dbReference type="ARBA" id="ARBA00022737"/>
    </source>
</evidence>
<keyword evidence="2 3" id="KW-0040">ANK repeat</keyword>
<feature type="coiled-coil region" evidence="4">
    <location>
        <begin position="490"/>
        <end position="548"/>
    </location>
</feature>
<feature type="domain" description="HTH APSES-type" evidence="5">
    <location>
        <begin position="32"/>
        <end position="157"/>
    </location>
</feature>
<dbReference type="SUPFAM" id="SSF48403">
    <property type="entry name" value="Ankyrin repeat"/>
    <property type="match status" value="1"/>
</dbReference>
<dbReference type="Gene3D" id="1.25.40.20">
    <property type="entry name" value="Ankyrin repeat-containing domain"/>
    <property type="match status" value="1"/>
</dbReference>
<name>A0A9W4TVU4_9ASCO</name>